<evidence type="ECO:0000313" key="8">
    <source>
        <dbReference type="Proteomes" id="UP000019374"/>
    </source>
</evidence>
<evidence type="ECO:0000313" key="7">
    <source>
        <dbReference type="EMBL" id="EQL00241.1"/>
    </source>
</evidence>
<evidence type="ECO:0000256" key="4">
    <source>
        <dbReference type="ARBA" id="ARBA00022833"/>
    </source>
</evidence>
<dbReference type="GO" id="GO:0006062">
    <property type="term" value="P:sorbitol catabolic process"/>
    <property type="evidence" value="ECO:0007669"/>
    <property type="project" value="TreeGrafter"/>
</dbReference>
<proteinExistence type="inferred from homology"/>
<comment type="similarity">
    <text evidence="2">Belongs to the zinc-containing alcohol dehydrogenase family.</text>
</comment>
<dbReference type="GO" id="GO:0046872">
    <property type="term" value="F:metal ion binding"/>
    <property type="evidence" value="ECO:0007669"/>
    <property type="project" value="UniProtKB-KW"/>
</dbReference>
<dbReference type="EMBL" id="KE652881">
    <property type="protein sequence ID" value="EQL00241.1"/>
    <property type="molecule type" value="Genomic_DNA"/>
</dbReference>
<dbReference type="Pfam" id="PF00107">
    <property type="entry name" value="ADH_zinc_N"/>
    <property type="match status" value="1"/>
</dbReference>
<evidence type="ECO:0000256" key="2">
    <source>
        <dbReference type="ARBA" id="ARBA00008072"/>
    </source>
</evidence>
<sequence>MGKGLGRASEPHAAADIISSLAAVLALFARQADLKGNAVAGLEVRDGRADADDGAARLVAQRQRLARGRPVGDVSAVYECTGVETCLQSSIYATRPGGKVMIIGMGTPIVTLPMSAAALREVDLIGVFRYANTYKEAIELLSNRPASMPDLATLVTHRFKGMHHITDAFSMAARVKDHAGRLVLKVVVDMEEQR</sequence>
<evidence type="ECO:0000256" key="3">
    <source>
        <dbReference type="ARBA" id="ARBA00022723"/>
    </source>
</evidence>
<dbReference type="OrthoDB" id="5363962at2759"/>
<dbReference type="InterPro" id="IPR036291">
    <property type="entry name" value="NAD(P)-bd_dom_sf"/>
</dbReference>
<keyword evidence="3" id="KW-0479">Metal-binding</keyword>
<dbReference type="SUPFAM" id="SSF51735">
    <property type="entry name" value="NAD(P)-binding Rossmann-fold domains"/>
    <property type="match status" value="1"/>
</dbReference>
<evidence type="ECO:0000256" key="1">
    <source>
        <dbReference type="ARBA" id="ARBA00001947"/>
    </source>
</evidence>
<dbReference type="AlphaFoldDB" id="T5ACW4"/>
<evidence type="ECO:0000256" key="5">
    <source>
        <dbReference type="ARBA" id="ARBA00023002"/>
    </source>
</evidence>
<gene>
    <name evidence="7" type="ORF">OCS_04046</name>
</gene>
<accession>T5ACW4</accession>
<dbReference type="HOGENOM" id="CLU_1402854_0_0_1"/>
<evidence type="ECO:0000259" key="6">
    <source>
        <dbReference type="Pfam" id="PF00107"/>
    </source>
</evidence>
<dbReference type="Gene3D" id="3.90.180.10">
    <property type="entry name" value="Medium-chain alcohol dehydrogenases, catalytic domain"/>
    <property type="match status" value="1"/>
</dbReference>
<dbReference type="Gene3D" id="3.40.50.720">
    <property type="entry name" value="NAD(P)-binding Rossmann-like Domain"/>
    <property type="match status" value="1"/>
</dbReference>
<organism evidence="7 8">
    <name type="scientific">Ophiocordyceps sinensis (strain Co18 / CGMCC 3.14243)</name>
    <name type="common">Yarsagumba caterpillar fungus</name>
    <name type="synonym">Hirsutella sinensis</name>
    <dbReference type="NCBI Taxonomy" id="911162"/>
    <lineage>
        <taxon>Eukaryota</taxon>
        <taxon>Fungi</taxon>
        <taxon>Dikarya</taxon>
        <taxon>Ascomycota</taxon>
        <taxon>Pezizomycotina</taxon>
        <taxon>Sordariomycetes</taxon>
        <taxon>Hypocreomycetidae</taxon>
        <taxon>Hypocreales</taxon>
        <taxon>Ophiocordycipitaceae</taxon>
        <taxon>Ophiocordyceps</taxon>
    </lineage>
</organism>
<dbReference type="PANTHER" id="PTHR43161">
    <property type="entry name" value="SORBITOL DEHYDROGENASE"/>
    <property type="match status" value="1"/>
</dbReference>
<dbReference type="GO" id="GO:0003939">
    <property type="term" value="F:L-iditol 2-dehydrogenase (NAD+) activity"/>
    <property type="evidence" value="ECO:0007669"/>
    <property type="project" value="TreeGrafter"/>
</dbReference>
<keyword evidence="4" id="KW-0862">Zinc</keyword>
<dbReference type="InterPro" id="IPR013149">
    <property type="entry name" value="ADH-like_C"/>
</dbReference>
<feature type="domain" description="Alcohol dehydrogenase-like C-terminal" evidence="6">
    <location>
        <begin position="73"/>
        <end position="142"/>
    </location>
</feature>
<dbReference type="eggNOG" id="KOG0024">
    <property type="taxonomic scope" value="Eukaryota"/>
</dbReference>
<keyword evidence="5" id="KW-0560">Oxidoreductase</keyword>
<dbReference type="PANTHER" id="PTHR43161:SF25">
    <property type="entry name" value="ALCOHOL DEHYDROGENASE, PUTATIVE (AFU_ORTHOLOGUE AFUA_1G14390)-RELATED"/>
    <property type="match status" value="1"/>
</dbReference>
<name>T5ACW4_OPHSC</name>
<dbReference type="Proteomes" id="UP000019374">
    <property type="component" value="Unassembled WGS sequence"/>
</dbReference>
<reference evidence="7 8" key="1">
    <citation type="journal article" date="2013" name="Chin. Sci. Bull.">
        <title>Genome survey uncovers the secrets of sex and lifestyle in caterpillar fungus.</title>
        <authorList>
            <person name="Hu X."/>
            <person name="Zhang Y."/>
            <person name="Xiao G."/>
            <person name="Zheng P."/>
            <person name="Xia Y."/>
            <person name="Zhang X."/>
            <person name="St Leger R.J."/>
            <person name="Liu X."/>
            <person name="Wang C."/>
        </authorList>
    </citation>
    <scope>NUCLEOTIDE SEQUENCE [LARGE SCALE GENOMIC DNA]</scope>
    <source>
        <strain evidence="8">Co18 / CGMCC 3.14243</strain>
        <tissue evidence="7">Fruit-body</tissue>
    </source>
</reference>
<comment type="cofactor">
    <cofactor evidence="1">
        <name>Zn(2+)</name>
        <dbReference type="ChEBI" id="CHEBI:29105"/>
    </cofactor>
</comment>
<protein>
    <submittedName>
        <fullName evidence="7">Sorbitol dehydrogenase</fullName>
    </submittedName>
</protein>